<evidence type="ECO:0000259" key="5">
    <source>
        <dbReference type="Pfam" id="PF04542"/>
    </source>
</evidence>
<dbReference type="PANTHER" id="PTHR43133:SF46">
    <property type="entry name" value="RNA POLYMERASE SIGMA-70 FACTOR ECF SUBFAMILY"/>
    <property type="match status" value="1"/>
</dbReference>
<evidence type="ECO:0000256" key="2">
    <source>
        <dbReference type="ARBA" id="ARBA00023015"/>
    </source>
</evidence>
<dbReference type="Proteomes" id="UP000321790">
    <property type="component" value="Unassembled WGS sequence"/>
</dbReference>
<evidence type="ECO:0000313" key="7">
    <source>
        <dbReference type="EMBL" id="TXE09712.1"/>
    </source>
</evidence>
<dbReference type="OrthoDB" id="1100095at2"/>
<reference evidence="8" key="1">
    <citation type="submission" date="2019-08" db="EMBL/GenBank/DDBJ databases">
        <title>Seonamhaeicola sediminis sp. nov., isolated from marine sediment.</title>
        <authorList>
            <person name="Cao W.R."/>
        </authorList>
    </citation>
    <scope>NUCLEOTIDE SEQUENCE [LARGE SCALE GENOMIC DNA]</scope>
    <source>
        <strain evidence="8">Gy8</strain>
    </source>
</reference>
<dbReference type="NCBIfam" id="TIGR02937">
    <property type="entry name" value="sigma70-ECF"/>
    <property type="match status" value="1"/>
</dbReference>
<dbReference type="Gene3D" id="1.10.1740.10">
    <property type="match status" value="1"/>
</dbReference>
<dbReference type="RefSeq" id="WP_147134978.1">
    <property type="nucleotide sequence ID" value="NZ_VOSC01000025.1"/>
</dbReference>
<evidence type="ECO:0000259" key="6">
    <source>
        <dbReference type="Pfam" id="PF08281"/>
    </source>
</evidence>
<dbReference type="SUPFAM" id="SSF88659">
    <property type="entry name" value="Sigma3 and sigma4 domains of RNA polymerase sigma factors"/>
    <property type="match status" value="1"/>
</dbReference>
<dbReference type="AlphaFoldDB" id="A0A5C7AVC1"/>
<dbReference type="InterPro" id="IPR036388">
    <property type="entry name" value="WH-like_DNA-bd_sf"/>
</dbReference>
<proteinExistence type="inferred from homology"/>
<evidence type="ECO:0000256" key="3">
    <source>
        <dbReference type="ARBA" id="ARBA00023082"/>
    </source>
</evidence>
<dbReference type="InterPro" id="IPR007627">
    <property type="entry name" value="RNA_pol_sigma70_r2"/>
</dbReference>
<dbReference type="InterPro" id="IPR013249">
    <property type="entry name" value="RNA_pol_sigma70_r4_t2"/>
</dbReference>
<comment type="similarity">
    <text evidence="1">Belongs to the sigma-70 factor family. ECF subfamily.</text>
</comment>
<dbReference type="InterPro" id="IPR014284">
    <property type="entry name" value="RNA_pol_sigma-70_dom"/>
</dbReference>
<dbReference type="InterPro" id="IPR014327">
    <property type="entry name" value="RNA_pol_sigma70_bacteroid"/>
</dbReference>
<dbReference type="InterPro" id="IPR039425">
    <property type="entry name" value="RNA_pol_sigma-70-like"/>
</dbReference>
<dbReference type="InterPro" id="IPR013325">
    <property type="entry name" value="RNA_pol_sigma_r2"/>
</dbReference>
<evidence type="ECO:0000256" key="1">
    <source>
        <dbReference type="ARBA" id="ARBA00010641"/>
    </source>
</evidence>
<keyword evidence="4" id="KW-0804">Transcription</keyword>
<feature type="domain" description="RNA polymerase sigma factor 70 region 4 type 2" evidence="6">
    <location>
        <begin position="132"/>
        <end position="181"/>
    </location>
</feature>
<dbReference type="GO" id="GO:0016987">
    <property type="term" value="F:sigma factor activity"/>
    <property type="evidence" value="ECO:0007669"/>
    <property type="project" value="UniProtKB-KW"/>
</dbReference>
<dbReference type="GO" id="GO:0006352">
    <property type="term" value="P:DNA-templated transcription initiation"/>
    <property type="evidence" value="ECO:0007669"/>
    <property type="project" value="InterPro"/>
</dbReference>
<name>A0A5C7AVC1_9FLAO</name>
<comment type="caution">
    <text evidence="7">The sequence shown here is derived from an EMBL/GenBank/DDBJ whole genome shotgun (WGS) entry which is preliminary data.</text>
</comment>
<sequence length="195" mass="22904">MIKGNEEDILLLLFKQFKSGNEKAFEFFFNKHYSHILGFCIQFIYDESDAKNITQEAFLNLWEHRKNIKKPKGIETYLYTYAKSKCLNAIRHNKVKEKYKNHTLNKKEQTINLEVLKSMEFDTLSLNELQALIDKSLNELPKKTKTIFIKKRFDNKKNSEIAKELGISIKTVESHMTTALKVLRVKLASYLSSLF</sequence>
<dbReference type="EMBL" id="VOSC01000025">
    <property type="protein sequence ID" value="TXE09712.1"/>
    <property type="molecule type" value="Genomic_DNA"/>
</dbReference>
<keyword evidence="2" id="KW-0805">Transcription regulation</keyword>
<feature type="domain" description="RNA polymerase sigma-70 region 2" evidence="5">
    <location>
        <begin position="29"/>
        <end position="94"/>
    </location>
</feature>
<dbReference type="GO" id="GO:0003677">
    <property type="term" value="F:DNA binding"/>
    <property type="evidence" value="ECO:0007669"/>
    <property type="project" value="InterPro"/>
</dbReference>
<organism evidence="7 8">
    <name type="scientific">Seonamhaeicola algicola</name>
    <dbReference type="NCBI Taxonomy" id="1719036"/>
    <lineage>
        <taxon>Bacteria</taxon>
        <taxon>Pseudomonadati</taxon>
        <taxon>Bacteroidota</taxon>
        <taxon>Flavobacteriia</taxon>
        <taxon>Flavobacteriales</taxon>
        <taxon>Flavobacteriaceae</taxon>
    </lineage>
</organism>
<dbReference type="Gene3D" id="1.10.10.10">
    <property type="entry name" value="Winged helix-like DNA-binding domain superfamily/Winged helix DNA-binding domain"/>
    <property type="match status" value="1"/>
</dbReference>
<dbReference type="Pfam" id="PF08281">
    <property type="entry name" value="Sigma70_r4_2"/>
    <property type="match status" value="1"/>
</dbReference>
<keyword evidence="3" id="KW-0731">Sigma factor</keyword>
<keyword evidence="8" id="KW-1185">Reference proteome</keyword>
<dbReference type="NCBIfam" id="TIGR02985">
    <property type="entry name" value="Sig70_bacteroi1"/>
    <property type="match status" value="1"/>
</dbReference>
<dbReference type="PANTHER" id="PTHR43133">
    <property type="entry name" value="RNA POLYMERASE ECF-TYPE SIGMA FACTO"/>
    <property type="match status" value="1"/>
</dbReference>
<evidence type="ECO:0000256" key="4">
    <source>
        <dbReference type="ARBA" id="ARBA00023163"/>
    </source>
</evidence>
<accession>A0A5C7AVC1</accession>
<protein>
    <submittedName>
        <fullName evidence="7">RNA polymerase sigma-70 factor</fullName>
    </submittedName>
</protein>
<dbReference type="InterPro" id="IPR013324">
    <property type="entry name" value="RNA_pol_sigma_r3/r4-like"/>
</dbReference>
<gene>
    <name evidence="7" type="ORF">FUA26_09490</name>
</gene>
<dbReference type="SUPFAM" id="SSF88946">
    <property type="entry name" value="Sigma2 domain of RNA polymerase sigma factors"/>
    <property type="match status" value="1"/>
</dbReference>
<dbReference type="Pfam" id="PF04542">
    <property type="entry name" value="Sigma70_r2"/>
    <property type="match status" value="1"/>
</dbReference>
<evidence type="ECO:0000313" key="8">
    <source>
        <dbReference type="Proteomes" id="UP000321790"/>
    </source>
</evidence>